<dbReference type="PANTHER" id="PTHR43162:SF1">
    <property type="entry name" value="PRESTALK A DIFFERENTIATION PROTEIN A"/>
    <property type="match status" value="1"/>
</dbReference>
<evidence type="ECO:0000259" key="1">
    <source>
        <dbReference type="Pfam" id="PF13460"/>
    </source>
</evidence>
<dbReference type="InterPro" id="IPR051604">
    <property type="entry name" value="Ergot_Alk_Oxidoreductase"/>
</dbReference>
<keyword evidence="3" id="KW-1185">Reference proteome</keyword>
<evidence type="ECO:0000313" key="3">
    <source>
        <dbReference type="Proteomes" id="UP000199515"/>
    </source>
</evidence>
<dbReference type="SUPFAM" id="SSF51735">
    <property type="entry name" value="NAD(P)-binding Rossmann-fold domains"/>
    <property type="match status" value="1"/>
</dbReference>
<dbReference type="EMBL" id="FNON01000004">
    <property type="protein sequence ID" value="SDY17101.1"/>
    <property type="molecule type" value="Genomic_DNA"/>
</dbReference>
<dbReference type="PANTHER" id="PTHR43162">
    <property type="match status" value="1"/>
</dbReference>
<gene>
    <name evidence="2" type="ORF">SAMN05421504_104749</name>
</gene>
<organism evidence="2 3">
    <name type="scientific">Amycolatopsis xylanica</name>
    <dbReference type="NCBI Taxonomy" id="589385"/>
    <lineage>
        <taxon>Bacteria</taxon>
        <taxon>Bacillati</taxon>
        <taxon>Actinomycetota</taxon>
        <taxon>Actinomycetes</taxon>
        <taxon>Pseudonocardiales</taxon>
        <taxon>Pseudonocardiaceae</taxon>
        <taxon>Amycolatopsis</taxon>
    </lineage>
</organism>
<dbReference type="AlphaFoldDB" id="A0A1H3HNM4"/>
<dbReference type="InterPro" id="IPR036291">
    <property type="entry name" value="NAD(P)-bd_dom_sf"/>
</dbReference>
<dbReference type="Gene3D" id="3.40.50.720">
    <property type="entry name" value="NAD(P)-binding Rossmann-like Domain"/>
    <property type="match status" value="1"/>
</dbReference>
<dbReference type="InterPro" id="IPR016040">
    <property type="entry name" value="NAD(P)-bd_dom"/>
</dbReference>
<accession>A0A1H3HNM4</accession>
<dbReference type="RefSeq" id="WP_245757456.1">
    <property type="nucleotide sequence ID" value="NZ_FNON01000004.1"/>
</dbReference>
<dbReference type="STRING" id="589385.SAMN05421504_104749"/>
<dbReference type="Proteomes" id="UP000199515">
    <property type="component" value="Unassembled WGS sequence"/>
</dbReference>
<dbReference type="Pfam" id="PF13460">
    <property type="entry name" value="NAD_binding_10"/>
    <property type="match status" value="1"/>
</dbReference>
<reference evidence="2 3" key="1">
    <citation type="submission" date="2016-10" db="EMBL/GenBank/DDBJ databases">
        <authorList>
            <person name="de Groot N.N."/>
        </authorList>
    </citation>
    <scope>NUCLEOTIDE SEQUENCE [LARGE SCALE GENOMIC DNA]</scope>
    <source>
        <strain evidence="2 3">CPCC 202699</strain>
    </source>
</reference>
<evidence type="ECO:0000313" key="2">
    <source>
        <dbReference type="EMBL" id="SDY17101.1"/>
    </source>
</evidence>
<protein>
    <submittedName>
        <fullName evidence="2">Uncharacterized conserved protein YbjT, contains NAD(P)-binding and DUF2867 domains</fullName>
    </submittedName>
</protein>
<dbReference type="CDD" id="cd05269">
    <property type="entry name" value="TMR_SDR_a"/>
    <property type="match status" value="1"/>
</dbReference>
<proteinExistence type="predicted"/>
<name>A0A1H3HNM4_9PSEU</name>
<sequence length="297" mass="31010">MPKLPIDGHTRAGTVSVMILITGATGTIGSEVVRRLTARGEPLRALTRDPSRAPSGVETVVGDLDRPESLAPAVAGVEAVFLLTQGGPSAARHDLAMVEAARSAGVRKIVKLSSIGLDVLDESEVDWHREGERAVRDSGLAWTMLRPSAFASNALRWAAPIREGQPIPNLTGNAAQGVVDPRDVAEVAADALVSSKHEGEIYTLTGPELLTTADQADRLGVAIGTALTTVDVPLGSVRAQLLASGMDPEFADATVTGLEIIRSGRNAVLADGVERALGRPPTSFTAWATDHAPAFRS</sequence>
<dbReference type="Gene3D" id="3.90.25.10">
    <property type="entry name" value="UDP-galactose 4-epimerase, domain 1"/>
    <property type="match status" value="1"/>
</dbReference>
<feature type="domain" description="NAD(P)-binding" evidence="1">
    <location>
        <begin position="23"/>
        <end position="192"/>
    </location>
</feature>